<dbReference type="InterPro" id="IPR042097">
    <property type="entry name" value="Aminopeptidase_N-like_N_sf"/>
</dbReference>
<dbReference type="InterPro" id="IPR014782">
    <property type="entry name" value="Peptidase_M1_dom"/>
</dbReference>
<comment type="similarity">
    <text evidence="3">Belongs to the peptidase M1 family.</text>
</comment>
<dbReference type="PRINTS" id="PR00756">
    <property type="entry name" value="ALADIPTASE"/>
</dbReference>
<evidence type="ECO:0000256" key="5">
    <source>
        <dbReference type="ARBA" id="ARBA00015611"/>
    </source>
</evidence>
<dbReference type="Gene3D" id="1.10.390.10">
    <property type="entry name" value="Neutral Protease Domain 2"/>
    <property type="match status" value="1"/>
</dbReference>
<dbReference type="InterPro" id="IPR050344">
    <property type="entry name" value="Peptidase_M1_aminopeptidases"/>
</dbReference>
<evidence type="ECO:0000256" key="2">
    <source>
        <dbReference type="ARBA" id="ARBA00001947"/>
    </source>
</evidence>
<dbReference type="SUPFAM" id="SSF55486">
    <property type="entry name" value="Metalloproteases ('zincins'), catalytic domain"/>
    <property type="match status" value="1"/>
</dbReference>
<dbReference type="GO" id="GO:0005615">
    <property type="term" value="C:extracellular space"/>
    <property type="evidence" value="ECO:0007669"/>
    <property type="project" value="TreeGrafter"/>
</dbReference>
<evidence type="ECO:0000256" key="8">
    <source>
        <dbReference type="ARBA" id="ARBA00022723"/>
    </source>
</evidence>
<dbReference type="SUPFAM" id="SSF63737">
    <property type="entry name" value="Leukotriene A4 hydrolase N-terminal domain"/>
    <property type="match status" value="1"/>
</dbReference>
<sequence>MNFWKLCGAVLLWLASQNSLGAQEYGADFLTGDIRLVLHADSPAVQGDVTYSYRSSGNLDSIYLDTRMVWTNWVKIDGKQTNFEFHPENNKLAIPSPRDTLLHYLSIDFYGIPDQTVYRVGYYDSIPGNEQIWTQGQGKYSSRWVPSFDDMREKVIFSMQIEMDSVFEVIANGVLDSVSIAGEKRRWYYRMEKPMSSYLLAFAAGHFNRRAGQSASGIPLYWYLPKGKSFEGTTTYQNSIEIFDYLENALGVPYPWKNYKQVPLQEFMYAGMENTGTTFFSDRYLTDSISRSDRDYFNVNAHELAHQWFGNLVTEEDGRSHWLHEGFATFYAYKAEMEIRDAQAVWWRLFETARQLEFQAEKGEGKALTDPDAGSLIFYEKGAWALFALEEAVGSADFRKGITAFLKQYAFRNANIEEFLSVMEEASGKPLDGFKLQWLDSEGFPMEWAENYLAQQSPSVSYYLSLDRTGTNSNQDANNTGFSQAWNTFDLPAYRAQLIGKYKMELTPADYELVFQSSNPKVNASALAALGTLPEWSLKWATGLLNASSYDLREQALFAIWVAFPLERNNILNYTRNNGSLNSETFQQLWWVLSVYTAGYVSQSEQMDYIQNLQFSTAPGQPIEVRQNGYALLEQLELIGKQQLIELVLSSEHHSWQFRNYCRRLLDRQIAARPDKLYWEELLKAIPKTPGTSSNRAEFEPDYLRKKIAEL</sequence>
<comment type="catalytic activity">
    <reaction evidence="1">
        <text>Release of an N-terminal amino acid, Xaa-|-Yaa- from a peptide, amide or arylamide. Xaa is preferably Ala, but may be most amino acids including Pro (slow action). When a terminal hydrophobic residue is followed by a prolyl residue, the two may be released as an intact Xaa-Pro dipeptide.</text>
        <dbReference type="EC" id="3.4.11.2"/>
    </reaction>
</comment>
<evidence type="ECO:0000259" key="14">
    <source>
        <dbReference type="Pfam" id="PF17900"/>
    </source>
</evidence>
<comment type="cofactor">
    <cofactor evidence="2">
        <name>Zn(2+)</name>
        <dbReference type="ChEBI" id="CHEBI:29105"/>
    </cofactor>
</comment>
<organism evidence="15 16">
    <name type="scientific">Robiginitalea myxolifaciens</name>
    <dbReference type="NCBI Taxonomy" id="400055"/>
    <lineage>
        <taxon>Bacteria</taxon>
        <taxon>Pseudomonadati</taxon>
        <taxon>Bacteroidota</taxon>
        <taxon>Flavobacteriia</taxon>
        <taxon>Flavobacteriales</taxon>
        <taxon>Flavobacteriaceae</taxon>
        <taxon>Robiginitalea</taxon>
    </lineage>
</organism>
<dbReference type="GO" id="GO:0042277">
    <property type="term" value="F:peptide binding"/>
    <property type="evidence" value="ECO:0007669"/>
    <property type="project" value="TreeGrafter"/>
</dbReference>
<dbReference type="AlphaFoldDB" id="A0A1I6H001"/>
<dbReference type="GO" id="GO:0008270">
    <property type="term" value="F:zinc ion binding"/>
    <property type="evidence" value="ECO:0007669"/>
    <property type="project" value="InterPro"/>
</dbReference>
<evidence type="ECO:0000256" key="11">
    <source>
        <dbReference type="ARBA" id="ARBA00023049"/>
    </source>
</evidence>
<keyword evidence="8" id="KW-0479">Metal-binding</keyword>
<evidence type="ECO:0000313" key="15">
    <source>
        <dbReference type="EMBL" id="SFR47768.1"/>
    </source>
</evidence>
<dbReference type="GO" id="GO:0070006">
    <property type="term" value="F:metalloaminopeptidase activity"/>
    <property type="evidence" value="ECO:0007669"/>
    <property type="project" value="TreeGrafter"/>
</dbReference>
<dbReference type="GO" id="GO:0043171">
    <property type="term" value="P:peptide catabolic process"/>
    <property type="evidence" value="ECO:0007669"/>
    <property type="project" value="TreeGrafter"/>
</dbReference>
<dbReference type="CDD" id="cd09603">
    <property type="entry name" value="M1_APN_like"/>
    <property type="match status" value="1"/>
</dbReference>
<dbReference type="InterPro" id="IPR045357">
    <property type="entry name" value="Aminopeptidase_N-like_N"/>
</dbReference>
<dbReference type="PANTHER" id="PTHR11533:SF174">
    <property type="entry name" value="PUROMYCIN-SENSITIVE AMINOPEPTIDASE-RELATED"/>
    <property type="match status" value="1"/>
</dbReference>
<evidence type="ECO:0000256" key="7">
    <source>
        <dbReference type="ARBA" id="ARBA00022670"/>
    </source>
</evidence>
<dbReference type="EC" id="3.4.11.2" evidence="4"/>
<dbReference type="Pfam" id="PF01433">
    <property type="entry name" value="Peptidase_M1"/>
    <property type="match status" value="1"/>
</dbReference>
<dbReference type="GO" id="GO:0006508">
    <property type="term" value="P:proteolysis"/>
    <property type="evidence" value="ECO:0007669"/>
    <property type="project" value="UniProtKB-KW"/>
</dbReference>
<feature type="chain" id="PRO_5011693965" description="Aminopeptidase N" evidence="12">
    <location>
        <begin position="22"/>
        <end position="711"/>
    </location>
</feature>
<dbReference type="GO" id="GO:0005737">
    <property type="term" value="C:cytoplasm"/>
    <property type="evidence" value="ECO:0007669"/>
    <property type="project" value="TreeGrafter"/>
</dbReference>
<dbReference type="EMBL" id="FOYQ01000002">
    <property type="protein sequence ID" value="SFR47768.1"/>
    <property type="molecule type" value="Genomic_DNA"/>
</dbReference>
<dbReference type="GO" id="GO:0016285">
    <property type="term" value="F:alanyl aminopeptidase activity"/>
    <property type="evidence" value="ECO:0007669"/>
    <property type="project" value="UniProtKB-EC"/>
</dbReference>
<dbReference type="InterPro" id="IPR001930">
    <property type="entry name" value="Peptidase_M1"/>
</dbReference>
<accession>A0A1I6H001</accession>
<feature type="signal peptide" evidence="12">
    <location>
        <begin position="1"/>
        <end position="21"/>
    </location>
</feature>
<keyword evidence="12" id="KW-0732">Signal</keyword>
<evidence type="ECO:0000313" key="16">
    <source>
        <dbReference type="Proteomes" id="UP000199534"/>
    </source>
</evidence>
<evidence type="ECO:0000256" key="12">
    <source>
        <dbReference type="SAM" id="SignalP"/>
    </source>
</evidence>
<evidence type="ECO:0000259" key="13">
    <source>
        <dbReference type="Pfam" id="PF01433"/>
    </source>
</evidence>
<dbReference type="PANTHER" id="PTHR11533">
    <property type="entry name" value="PROTEASE M1 ZINC METALLOPROTEASE"/>
    <property type="match status" value="1"/>
</dbReference>
<keyword evidence="11" id="KW-0482">Metalloprotease</keyword>
<keyword evidence="10" id="KW-0862">Zinc</keyword>
<keyword evidence="16" id="KW-1185">Reference proteome</keyword>
<dbReference type="Proteomes" id="UP000199534">
    <property type="component" value="Unassembled WGS sequence"/>
</dbReference>
<evidence type="ECO:0000256" key="10">
    <source>
        <dbReference type="ARBA" id="ARBA00022833"/>
    </source>
</evidence>
<reference evidence="15 16" key="1">
    <citation type="submission" date="2016-10" db="EMBL/GenBank/DDBJ databases">
        <authorList>
            <person name="de Groot N.N."/>
        </authorList>
    </citation>
    <scope>NUCLEOTIDE SEQUENCE [LARGE SCALE GENOMIC DNA]</scope>
    <source>
        <strain evidence="15 16">DSM 21019</strain>
    </source>
</reference>
<dbReference type="Pfam" id="PF17900">
    <property type="entry name" value="Peptidase_M1_N"/>
    <property type="match status" value="1"/>
</dbReference>
<dbReference type="GO" id="GO:0016020">
    <property type="term" value="C:membrane"/>
    <property type="evidence" value="ECO:0007669"/>
    <property type="project" value="TreeGrafter"/>
</dbReference>
<keyword evidence="9" id="KW-0378">Hydrolase</keyword>
<proteinExistence type="inferred from homology"/>
<keyword evidence="7" id="KW-0645">Protease</keyword>
<dbReference type="RefSeq" id="WP_092982428.1">
    <property type="nucleotide sequence ID" value="NZ_FOYQ01000002.1"/>
</dbReference>
<dbReference type="STRING" id="400055.SAMN04490243_1968"/>
<dbReference type="OrthoDB" id="100605at2"/>
<evidence type="ECO:0000256" key="3">
    <source>
        <dbReference type="ARBA" id="ARBA00010136"/>
    </source>
</evidence>
<feature type="domain" description="Aminopeptidase N-like N-terminal" evidence="14">
    <location>
        <begin position="35"/>
        <end position="199"/>
    </location>
</feature>
<name>A0A1I6H001_9FLAO</name>
<evidence type="ECO:0000256" key="9">
    <source>
        <dbReference type="ARBA" id="ARBA00022801"/>
    </source>
</evidence>
<protein>
    <recommendedName>
        <fullName evidence="5">Aminopeptidase N</fullName>
        <ecNumber evidence="4">3.4.11.2</ecNumber>
    </recommendedName>
</protein>
<dbReference type="Gene3D" id="2.60.40.1730">
    <property type="entry name" value="tricorn interacting facor f3 domain"/>
    <property type="match status" value="1"/>
</dbReference>
<gene>
    <name evidence="15" type="ORF">SAMN04490243_1968</name>
</gene>
<feature type="domain" description="Peptidase M1 membrane alanine aminopeptidase" evidence="13">
    <location>
        <begin position="237"/>
        <end position="438"/>
    </location>
</feature>
<dbReference type="InterPro" id="IPR027268">
    <property type="entry name" value="Peptidase_M4/M1_CTD_sf"/>
</dbReference>
<keyword evidence="6 15" id="KW-0031">Aminopeptidase</keyword>
<evidence type="ECO:0000256" key="4">
    <source>
        <dbReference type="ARBA" id="ARBA00012564"/>
    </source>
</evidence>
<evidence type="ECO:0000256" key="1">
    <source>
        <dbReference type="ARBA" id="ARBA00000098"/>
    </source>
</evidence>
<evidence type="ECO:0000256" key="6">
    <source>
        <dbReference type="ARBA" id="ARBA00022438"/>
    </source>
</evidence>